<name>A0A382SEG9_9ZZZZ</name>
<proteinExistence type="predicted"/>
<dbReference type="AlphaFoldDB" id="A0A382SEG9"/>
<reference evidence="1" key="1">
    <citation type="submission" date="2018-05" db="EMBL/GenBank/DDBJ databases">
        <authorList>
            <person name="Lanie J.A."/>
            <person name="Ng W.-L."/>
            <person name="Kazmierczak K.M."/>
            <person name="Andrzejewski T.M."/>
            <person name="Davidsen T.M."/>
            <person name="Wayne K.J."/>
            <person name="Tettelin H."/>
            <person name="Glass J.I."/>
            <person name="Rusch D."/>
            <person name="Podicherti R."/>
            <person name="Tsui H.-C.T."/>
            <person name="Winkler M.E."/>
        </authorList>
    </citation>
    <scope>NUCLEOTIDE SEQUENCE</scope>
</reference>
<feature type="non-terminal residue" evidence="1">
    <location>
        <position position="1"/>
    </location>
</feature>
<sequence length="32" mass="3614">VKDQMVQFSIAISGDREIEEYISIGKIVDQSD</sequence>
<organism evidence="1">
    <name type="scientific">marine metagenome</name>
    <dbReference type="NCBI Taxonomy" id="408172"/>
    <lineage>
        <taxon>unclassified sequences</taxon>
        <taxon>metagenomes</taxon>
        <taxon>ecological metagenomes</taxon>
    </lineage>
</organism>
<dbReference type="EMBL" id="UINC01128503">
    <property type="protein sequence ID" value="SVD08294.1"/>
    <property type="molecule type" value="Genomic_DNA"/>
</dbReference>
<accession>A0A382SEG9</accession>
<protein>
    <submittedName>
        <fullName evidence="1">Uncharacterized protein</fullName>
    </submittedName>
</protein>
<gene>
    <name evidence="1" type="ORF">METZ01_LOCUS361148</name>
</gene>
<feature type="non-terminal residue" evidence="1">
    <location>
        <position position="32"/>
    </location>
</feature>
<evidence type="ECO:0000313" key="1">
    <source>
        <dbReference type="EMBL" id="SVD08294.1"/>
    </source>
</evidence>